<comment type="caution">
    <text evidence="2">The sequence shown here is derived from an EMBL/GenBank/DDBJ whole genome shotgun (WGS) entry which is preliminary data.</text>
</comment>
<dbReference type="EMBL" id="BAABGP010000037">
    <property type="protein sequence ID" value="GAA4492360.1"/>
    <property type="molecule type" value="Genomic_DNA"/>
</dbReference>
<proteinExistence type="predicted"/>
<dbReference type="Proteomes" id="UP001500731">
    <property type="component" value="Unassembled WGS sequence"/>
</dbReference>
<dbReference type="InterPro" id="IPR041535">
    <property type="entry name" value="VbhA"/>
</dbReference>
<dbReference type="RefSeq" id="WP_345189031.1">
    <property type="nucleotide sequence ID" value="NZ_BAABGP010000037.1"/>
</dbReference>
<gene>
    <name evidence="2" type="ORF">GCM10023171_37360</name>
</gene>
<reference evidence="3" key="1">
    <citation type="journal article" date="2019" name="Int. J. Syst. Evol. Microbiol.">
        <title>The Global Catalogue of Microorganisms (GCM) 10K type strain sequencing project: providing services to taxonomists for standard genome sequencing and annotation.</title>
        <authorList>
            <consortium name="The Broad Institute Genomics Platform"/>
            <consortium name="The Broad Institute Genome Sequencing Center for Infectious Disease"/>
            <person name="Wu L."/>
            <person name="Ma J."/>
        </authorList>
    </citation>
    <scope>NUCLEOTIDE SEQUENCE [LARGE SCALE GENOMIC DNA]</scope>
    <source>
        <strain evidence="3">JCM 17839</strain>
    </source>
</reference>
<dbReference type="Pfam" id="PF18495">
    <property type="entry name" value="VbhA"/>
    <property type="match status" value="1"/>
</dbReference>
<organism evidence="2 3">
    <name type="scientific">Microbacterium panaciterrae</name>
    <dbReference type="NCBI Taxonomy" id="985759"/>
    <lineage>
        <taxon>Bacteria</taxon>
        <taxon>Bacillati</taxon>
        <taxon>Actinomycetota</taxon>
        <taxon>Actinomycetes</taxon>
        <taxon>Micrococcales</taxon>
        <taxon>Microbacteriaceae</taxon>
        <taxon>Microbacterium</taxon>
    </lineage>
</organism>
<accession>A0ABP8PT64</accession>
<keyword evidence="3" id="KW-1185">Reference proteome</keyword>
<evidence type="ECO:0000313" key="2">
    <source>
        <dbReference type="EMBL" id="GAA4492360.1"/>
    </source>
</evidence>
<name>A0ABP8PT64_9MICO</name>
<evidence type="ECO:0000259" key="1">
    <source>
        <dbReference type="Pfam" id="PF18495"/>
    </source>
</evidence>
<sequence length="77" mass="8903">MDTFDIEQRWPELFEPLDDVQRTAVVQTLATSWHEGFTPTRDVVENLTAYAAGRIDETEYQRRSDAIAETARGRTTR</sequence>
<evidence type="ECO:0000313" key="3">
    <source>
        <dbReference type="Proteomes" id="UP001500731"/>
    </source>
</evidence>
<protein>
    <recommendedName>
        <fullName evidence="1">Antitoxin VbhA domain-containing protein</fullName>
    </recommendedName>
</protein>
<feature type="domain" description="Antitoxin VbhA" evidence="1">
    <location>
        <begin position="21"/>
        <end position="63"/>
    </location>
</feature>